<organism evidence="1 2">
    <name type="scientific">Adineta ricciae</name>
    <name type="common">Rotifer</name>
    <dbReference type="NCBI Taxonomy" id="249248"/>
    <lineage>
        <taxon>Eukaryota</taxon>
        <taxon>Metazoa</taxon>
        <taxon>Spiralia</taxon>
        <taxon>Gnathifera</taxon>
        <taxon>Rotifera</taxon>
        <taxon>Eurotatoria</taxon>
        <taxon>Bdelloidea</taxon>
        <taxon>Adinetida</taxon>
        <taxon>Adinetidae</taxon>
        <taxon>Adineta</taxon>
    </lineage>
</organism>
<comment type="caution">
    <text evidence="1">The sequence shown here is derived from an EMBL/GenBank/DDBJ whole genome shotgun (WGS) entry which is preliminary data.</text>
</comment>
<dbReference type="OrthoDB" id="10603705at2759"/>
<evidence type="ECO:0000313" key="2">
    <source>
        <dbReference type="Proteomes" id="UP000663852"/>
    </source>
</evidence>
<protein>
    <submittedName>
        <fullName evidence="1">Uncharacterized protein</fullName>
    </submittedName>
</protein>
<evidence type="ECO:0000313" key="1">
    <source>
        <dbReference type="EMBL" id="CAF1521621.1"/>
    </source>
</evidence>
<proteinExistence type="predicted"/>
<sequence>MNTTISKFVDDLFVERWTTKINYSSYYEQCSPLLCSYLNYYHTFLFNGIFEGEPMGTNTMPMAPIILPTSVKPEKVSKNS</sequence>
<dbReference type="AlphaFoldDB" id="A0A815UNR5"/>
<name>A0A815UNR5_ADIRI</name>
<reference evidence="1" key="1">
    <citation type="submission" date="2021-02" db="EMBL/GenBank/DDBJ databases">
        <authorList>
            <person name="Nowell W R."/>
        </authorList>
    </citation>
    <scope>NUCLEOTIDE SEQUENCE</scope>
</reference>
<gene>
    <name evidence="1" type="ORF">EDS130_LOCUS43913</name>
</gene>
<dbReference type="Proteomes" id="UP000663852">
    <property type="component" value="Unassembled WGS sequence"/>
</dbReference>
<dbReference type="EMBL" id="CAJNOJ010000777">
    <property type="protein sequence ID" value="CAF1521621.1"/>
    <property type="molecule type" value="Genomic_DNA"/>
</dbReference>
<accession>A0A815UNR5</accession>